<dbReference type="EMBL" id="SMGR01000001">
    <property type="protein sequence ID" value="TCL09235.1"/>
    <property type="molecule type" value="Genomic_DNA"/>
</dbReference>
<organism evidence="1 2">
    <name type="scientific">Shimia isoporae</name>
    <dbReference type="NCBI Taxonomy" id="647720"/>
    <lineage>
        <taxon>Bacteria</taxon>
        <taxon>Pseudomonadati</taxon>
        <taxon>Pseudomonadota</taxon>
        <taxon>Alphaproteobacteria</taxon>
        <taxon>Rhodobacterales</taxon>
        <taxon>Roseobacteraceae</taxon>
    </lineage>
</organism>
<dbReference type="PANTHER" id="PTHR36513:SF1">
    <property type="entry name" value="TRANSMEMBRANE PROTEIN"/>
    <property type="match status" value="1"/>
</dbReference>
<accession>A0A4R1NM70</accession>
<evidence type="ECO:0000313" key="2">
    <source>
        <dbReference type="Proteomes" id="UP000295673"/>
    </source>
</evidence>
<dbReference type="InterPro" id="IPR014586">
    <property type="entry name" value="UCP033909"/>
</dbReference>
<dbReference type="Pfam" id="PF05990">
    <property type="entry name" value="DUF900"/>
    <property type="match status" value="1"/>
</dbReference>
<comment type="caution">
    <text evidence="1">The sequence shown here is derived from an EMBL/GenBank/DDBJ whole genome shotgun (WGS) entry which is preliminary data.</text>
</comment>
<dbReference type="InterPro" id="IPR029058">
    <property type="entry name" value="AB_hydrolase_fold"/>
</dbReference>
<proteinExistence type="predicted"/>
<gene>
    <name evidence="1" type="ORF">BXY66_1280</name>
</gene>
<keyword evidence="2" id="KW-1185">Reference proteome</keyword>
<dbReference type="AlphaFoldDB" id="A0A4R1NM70"/>
<name>A0A4R1NM70_9RHOB</name>
<dbReference type="Proteomes" id="UP000295673">
    <property type="component" value="Unassembled WGS sequence"/>
</dbReference>
<dbReference type="InterPro" id="IPR010297">
    <property type="entry name" value="DUF900_hydrolase"/>
</dbReference>
<reference evidence="1 2" key="1">
    <citation type="submission" date="2019-03" db="EMBL/GenBank/DDBJ databases">
        <title>Genomic Encyclopedia of Archaeal and Bacterial Type Strains, Phase II (KMG-II): from individual species to whole genera.</title>
        <authorList>
            <person name="Goeker M."/>
        </authorList>
    </citation>
    <scope>NUCLEOTIDE SEQUENCE [LARGE SCALE GENOMIC DNA]</scope>
    <source>
        <strain evidence="1 2">DSM 26433</strain>
    </source>
</reference>
<sequence>MMTRTFLRLSRRSTDRPKSFALKTLQAFCLAVFVVACSPAPDLIGIDNPNVPADSVTTATRHKVFITTTRAQSEELGEFFSGARSPEVGLASVDVSIPPNHVSGELERPKRLPPDPRKEFAVVNPIVYANDSAFIRSMNEELRKRPRGNRDVLFFIHGYNNSTSDAVLRLAQFVEDTDFQGVPVLFDWASADKLTRYVYDLNSALIARAKLGEIGDVLARTNAEHYTIFAHSMGGFLTMEALMDATKTGRLNYTGRLRNIVLASPDVDMDLFRTHMEVIGNKAGDIFVLHSEDDAALSVSRKLAGGVPRVGAADSDALSALGVVAIDLSEIDDSASGSHSKFAGSPEIVQLLGYGLNQHAQFDRSHRASSITELIAGIPVTIAFE</sequence>
<dbReference type="PIRSF" id="PIRSF033909">
    <property type="entry name" value="UCP033909"/>
    <property type="match status" value="1"/>
</dbReference>
<protein>
    <submittedName>
        <fullName evidence="1">Esterase/lipase superfamily enzyme</fullName>
    </submittedName>
</protein>
<dbReference type="Gene3D" id="3.40.50.1820">
    <property type="entry name" value="alpha/beta hydrolase"/>
    <property type="match status" value="1"/>
</dbReference>
<dbReference type="PANTHER" id="PTHR36513">
    <property type="entry name" value="ABC TRANSMEMBRANE TYPE-1 DOMAIN-CONTAINING PROTEIN"/>
    <property type="match status" value="1"/>
</dbReference>
<dbReference type="SUPFAM" id="SSF53474">
    <property type="entry name" value="alpha/beta-Hydrolases"/>
    <property type="match status" value="1"/>
</dbReference>
<evidence type="ECO:0000313" key="1">
    <source>
        <dbReference type="EMBL" id="TCL09235.1"/>
    </source>
</evidence>